<dbReference type="CDD" id="cd00338">
    <property type="entry name" value="Ser_Recombinase"/>
    <property type="match status" value="1"/>
</dbReference>
<evidence type="ECO:0000313" key="2">
    <source>
        <dbReference type="EMBL" id="NMM46510.1"/>
    </source>
</evidence>
<dbReference type="Proteomes" id="UP000539372">
    <property type="component" value="Unassembled WGS sequence"/>
</dbReference>
<dbReference type="Pfam" id="PF07508">
    <property type="entry name" value="Recombinase"/>
    <property type="match status" value="1"/>
</dbReference>
<sequence length="533" mass="59877">MSRPLRVAIYARYSSDLQNPSSIDDQVHLCRGLLAHRYGLDDAHAVFTDPAISGATMLRPGLGALLKEAEGGRLDLVVTEGLDRLSRDLADIALIYRTLQNNNVAIVTAHEGDIGELHIGFKGTMNAVYLKDLREKVRRAHSSRLAQGRVPAGVSYGYRVVKGVLDDRGSYETGLRSIHPEESAVILRIFEEFAAGVPTGQIVKSLNWDHILSPSGKMWRVNTITGAPSRGQGILNNEMYRGWIVYNRTRKVVDPKTGKSRHVLKPRQEWERRFVPELQIISDELWDRAARRRNERYLSQAEDTDIGKTGLRPNKRPLTSLVVCGECGGKKGVANAGRYVCNVARFDHGRCGNNRGTKEETIKELLFQFLFERVQDEGAWTEKLRSELTPGWNAYQDAQSNLKSLRGRQNRLLDAIERGVNPNSTADRLVLLEKSIAELETIIRPPAVPSSDAALRGILMTALNRLEAQFSNLKYARQTRRLLSSLVEAITLTPVRTQRYGEHVQIRIKKYGWGSFFHEVAEVWPDISGFDCS</sequence>
<dbReference type="GO" id="GO:0003677">
    <property type="term" value="F:DNA binding"/>
    <property type="evidence" value="ECO:0007669"/>
    <property type="project" value="InterPro"/>
</dbReference>
<dbReference type="SMART" id="SM00857">
    <property type="entry name" value="Resolvase"/>
    <property type="match status" value="1"/>
</dbReference>
<dbReference type="InterPro" id="IPR036162">
    <property type="entry name" value="Resolvase-like_N_sf"/>
</dbReference>
<dbReference type="PROSITE" id="PS51736">
    <property type="entry name" value="RECOMBINASES_3"/>
    <property type="match status" value="1"/>
</dbReference>
<keyword evidence="3" id="KW-1185">Reference proteome</keyword>
<dbReference type="Pfam" id="PF00239">
    <property type="entry name" value="Resolvase"/>
    <property type="match status" value="1"/>
</dbReference>
<gene>
    <name evidence="2" type="ORF">HH303_18610</name>
</gene>
<dbReference type="Gene3D" id="3.40.50.1390">
    <property type="entry name" value="Resolvase, N-terminal catalytic domain"/>
    <property type="match status" value="1"/>
</dbReference>
<dbReference type="InterPro" id="IPR038109">
    <property type="entry name" value="DNA_bind_recomb_sf"/>
</dbReference>
<comment type="caution">
    <text evidence="2">The sequence shown here is derived from an EMBL/GenBank/DDBJ whole genome shotgun (WGS) entry which is preliminary data.</text>
</comment>
<evidence type="ECO:0000259" key="1">
    <source>
        <dbReference type="PROSITE" id="PS51736"/>
    </source>
</evidence>
<dbReference type="EMBL" id="JABBNT010000006">
    <property type="protein sequence ID" value="NMM46510.1"/>
    <property type="molecule type" value="Genomic_DNA"/>
</dbReference>
<dbReference type="Gene3D" id="3.90.1750.20">
    <property type="entry name" value="Putative Large Serine Recombinase, Chain B, Domain 2"/>
    <property type="match status" value="1"/>
</dbReference>
<dbReference type="SUPFAM" id="SSF53041">
    <property type="entry name" value="Resolvase-like"/>
    <property type="match status" value="1"/>
</dbReference>
<accession>A0A7Y0E3E7</accession>
<dbReference type="PANTHER" id="PTHR30461:SF23">
    <property type="entry name" value="DNA RECOMBINASE-RELATED"/>
    <property type="match status" value="1"/>
</dbReference>
<reference evidence="2 3" key="1">
    <citation type="submission" date="2020-04" db="EMBL/GenBank/DDBJ databases">
        <title>Rhodospirillaceae bacterium KN72 isolated from deep sea.</title>
        <authorList>
            <person name="Zhang D.-C."/>
        </authorList>
    </citation>
    <scope>NUCLEOTIDE SEQUENCE [LARGE SCALE GENOMIC DNA]</scope>
    <source>
        <strain evidence="2 3">KN72</strain>
    </source>
</reference>
<dbReference type="InterPro" id="IPR011109">
    <property type="entry name" value="DNA_bind_recombinase_dom"/>
</dbReference>
<feature type="domain" description="Resolvase/invertase-type recombinase catalytic" evidence="1">
    <location>
        <begin position="6"/>
        <end position="151"/>
    </location>
</feature>
<dbReference type="InterPro" id="IPR006119">
    <property type="entry name" value="Resolv_N"/>
</dbReference>
<proteinExistence type="predicted"/>
<protein>
    <submittedName>
        <fullName evidence="2">Recombinase family protein</fullName>
    </submittedName>
</protein>
<dbReference type="PANTHER" id="PTHR30461">
    <property type="entry name" value="DNA-INVERTASE FROM LAMBDOID PROPHAGE"/>
    <property type="match status" value="1"/>
</dbReference>
<organism evidence="2 3">
    <name type="scientific">Pacificispira spongiicola</name>
    <dbReference type="NCBI Taxonomy" id="2729598"/>
    <lineage>
        <taxon>Bacteria</taxon>
        <taxon>Pseudomonadati</taxon>
        <taxon>Pseudomonadota</taxon>
        <taxon>Alphaproteobacteria</taxon>
        <taxon>Rhodospirillales</taxon>
        <taxon>Rhodospirillaceae</taxon>
        <taxon>Pacificispira</taxon>
    </lineage>
</organism>
<dbReference type="RefSeq" id="WP_169626908.1">
    <property type="nucleotide sequence ID" value="NZ_JABBNT010000006.1"/>
</dbReference>
<dbReference type="InterPro" id="IPR050639">
    <property type="entry name" value="SSR_resolvase"/>
</dbReference>
<dbReference type="AlphaFoldDB" id="A0A7Y0E3E7"/>
<dbReference type="GO" id="GO:0000150">
    <property type="term" value="F:DNA strand exchange activity"/>
    <property type="evidence" value="ECO:0007669"/>
    <property type="project" value="InterPro"/>
</dbReference>
<evidence type="ECO:0000313" key="3">
    <source>
        <dbReference type="Proteomes" id="UP000539372"/>
    </source>
</evidence>
<name>A0A7Y0E3E7_9PROT</name>